<dbReference type="Gene3D" id="3.40.1190.20">
    <property type="match status" value="1"/>
</dbReference>
<evidence type="ECO:0000256" key="2">
    <source>
        <dbReference type="ARBA" id="ARBA00012104"/>
    </source>
</evidence>
<comment type="similarity">
    <text evidence="1">Belongs to the pyridoxine kinase family.</text>
</comment>
<dbReference type="SUPFAM" id="SSF53613">
    <property type="entry name" value="Ribokinase-like"/>
    <property type="match status" value="1"/>
</dbReference>
<dbReference type="AlphaFoldDB" id="A0A9W6T451"/>
<dbReference type="CDD" id="cd01173">
    <property type="entry name" value="pyridoxal_pyridoxamine_kinase"/>
    <property type="match status" value="1"/>
</dbReference>
<dbReference type="GO" id="GO:0005524">
    <property type="term" value="F:ATP binding"/>
    <property type="evidence" value="ECO:0007669"/>
    <property type="project" value="UniProtKB-KW"/>
</dbReference>
<accession>A0A9W6T451</accession>
<dbReference type="GO" id="GO:0009443">
    <property type="term" value="P:pyridoxal 5'-phosphate salvage"/>
    <property type="evidence" value="ECO:0007669"/>
    <property type="project" value="InterPro"/>
</dbReference>
<dbReference type="InterPro" id="IPR004625">
    <property type="entry name" value="PyrdxlKinase"/>
</dbReference>
<dbReference type="InterPro" id="IPR013749">
    <property type="entry name" value="PM/HMP-P_kinase-1"/>
</dbReference>
<feature type="domain" description="Pyridoxamine kinase/Phosphomethylpyrimidine kinase" evidence="7">
    <location>
        <begin position="128"/>
        <end position="202"/>
    </location>
</feature>
<evidence type="ECO:0000313" key="8">
    <source>
        <dbReference type="EMBL" id="GME74003.1"/>
    </source>
</evidence>
<sequence>MVIKEANNLLAISSHVVHGHVGNTAMEFPLQLKNWNVDSLNTTFFSNHPGYGTFKGLKYTSSQISDIYQGLDKLGCSYNAIVVGYVASKENLEIIYENTLNYFNKYVDTYENGDNKNGTKISPRDPLWILDPVLGDNGKLYVNEDIIPIYKQILRSEYLTIVTPNQFEMELLTDTKIENIDDLTNSIKKFHSLYKVENLIITSW</sequence>
<name>A0A9W6T451_CANBO</name>
<protein>
    <recommendedName>
        <fullName evidence="2">pyridoxal kinase</fullName>
        <ecNumber evidence="2">2.7.1.35</ecNumber>
    </recommendedName>
</protein>
<organism evidence="8 9">
    <name type="scientific">Candida boidinii</name>
    <name type="common">Yeast</name>
    <dbReference type="NCBI Taxonomy" id="5477"/>
    <lineage>
        <taxon>Eukaryota</taxon>
        <taxon>Fungi</taxon>
        <taxon>Dikarya</taxon>
        <taxon>Ascomycota</taxon>
        <taxon>Saccharomycotina</taxon>
        <taxon>Pichiomycetes</taxon>
        <taxon>Pichiales</taxon>
        <taxon>Pichiaceae</taxon>
        <taxon>Ogataea</taxon>
        <taxon>Ogataea/Candida clade</taxon>
    </lineage>
</organism>
<dbReference type="PANTHER" id="PTHR10534">
    <property type="entry name" value="PYRIDOXAL KINASE"/>
    <property type="match status" value="1"/>
</dbReference>
<keyword evidence="9" id="KW-1185">Reference proteome</keyword>
<dbReference type="EC" id="2.7.1.35" evidence="2"/>
<keyword evidence="3" id="KW-0808">Transferase</keyword>
<evidence type="ECO:0000256" key="4">
    <source>
        <dbReference type="ARBA" id="ARBA00022741"/>
    </source>
</evidence>
<evidence type="ECO:0000256" key="3">
    <source>
        <dbReference type="ARBA" id="ARBA00022679"/>
    </source>
</evidence>
<dbReference type="Pfam" id="PF08543">
    <property type="entry name" value="Phos_pyr_kin"/>
    <property type="match status" value="1"/>
</dbReference>
<evidence type="ECO:0000256" key="1">
    <source>
        <dbReference type="ARBA" id="ARBA00008805"/>
    </source>
</evidence>
<evidence type="ECO:0000313" key="9">
    <source>
        <dbReference type="Proteomes" id="UP001165120"/>
    </source>
</evidence>
<dbReference type="Proteomes" id="UP001165120">
    <property type="component" value="Unassembled WGS sequence"/>
</dbReference>
<gene>
    <name evidence="8" type="ORF">Cboi02_000425300</name>
</gene>
<comment type="caution">
    <text evidence="8">The sequence shown here is derived from an EMBL/GenBank/DDBJ whole genome shotgun (WGS) entry which is preliminary data.</text>
</comment>
<dbReference type="EMBL" id="BSXN01001662">
    <property type="protein sequence ID" value="GME74003.1"/>
    <property type="molecule type" value="Genomic_DNA"/>
</dbReference>
<evidence type="ECO:0000256" key="6">
    <source>
        <dbReference type="ARBA" id="ARBA00022840"/>
    </source>
</evidence>
<dbReference type="PANTHER" id="PTHR10534:SF2">
    <property type="entry name" value="PYRIDOXAL KINASE"/>
    <property type="match status" value="1"/>
</dbReference>
<dbReference type="InterPro" id="IPR029056">
    <property type="entry name" value="Ribokinase-like"/>
</dbReference>
<reference evidence="8" key="1">
    <citation type="submission" date="2023-04" db="EMBL/GenBank/DDBJ databases">
        <title>Candida boidinii NBRC 10035.</title>
        <authorList>
            <person name="Ichikawa N."/>
            <person name="Sato H."/>
            <person name="Tonouchi N."/>
        </authorList>
    </citation>
    <scope>NUCLEOTIDE SEQUENCE</scope>
    <source>
        <strain evidence="8">NBRC 10035</strain>
    </source>
</reference>
<dbReference type="GO" id="GO:0005829">
    <property type="term" value="C:cytosol"/>
    <property type="evidence" value="ECO:0007669"/>
    <property type="project" value="TreeGrafter"/>
</dbReference>
<evidence type="ECO:0000259" key="7">
    <source>
        <dbReference type="Pfam" id="PF08543"/>
    </source>
</evidence>
<keyword evidence="4" id="KW-0547">Nucleotide-binding</keyword>
<keyword evidence="5" id="KW-0418">Kinase</keyword>
<proteinExistence type="inferred from homology"/>
<keyword evidence="6" id="KW-0067">ATP-binding</keyword>
<dbReference type="GO" id="GO:0008478">
    <property type="term" value="F:pyridoxal kinase activity"/>
    <property type="evidence" value="ECO:0007669"/>
    <property type="project" value="UniProtKB-EC"/>
</dbReference>
<evidence type="ECO:0000256" key="5">
    <source>
        <dbReference type="ARBA" id="ARBA00022777"/>
    </source>
</evidence>